<comment type="caution">
    <text evidence="8">The sequence shown here is derived from an EMBL/GenBank/DDBJ whole genome shotgun (WGS) entry which is preliminary data.</text>
</comment>
<evidence type="ECO:0000313" key="9">
    <source>
        <dbReference type="Proteomes" id="UP001501035"/>
    </source>
</evidence>
<dbReference type="PANTHER" id="PTHR33602:SF1">
    <property type="entry name" value="REGULATORY PROTEIN RECX FAMILY PROTEIN"/>
    <property type="match status" value="1"/>
</dbReference>
<evidence type="ECO:0000256" key="1">
    <source>
        <dbReference type="ARBA" id="ARBA00004496"/>
    </source>
</evidence>
<keyword evidence="9" id="KW-1185">Reference proteome</keyword>
<dbReference type="PANTHER" id="PTHR33602">
    <property type="entry name" value="REGULATORY PROTEIN RECX FAMILY PROTEIN"/>
    <property type="match status" value="1"/>
</dbReference>
<dbReference type="EMBL" id="BAAAVS010000024">
    <property type="protein sequence ID" value="GAA3038884.1"/>
    <property type="molecule type" value="Genomic_DNA"/>
</dbReference>
<gene>
    <name evidence="5 8" type="primary">recX</name>
    <name evidence="8" type="ORF">GCM10010528_19310</name>
</gene>
<dbReference type="InterPro" id="IPR036388">
    <property type="entry name" value="WH-like_DNA-bd_sf"/>
</dbReference>
<dbReference type="Pfam" id="PF02631">
    <property type="entry name" value="RecX_HTH2"/>
    <property type="match status" value="1"/>
</dbReference>
<evidence type="ECO:0000256" key="3">
    <source>
        <dbReference type="ARBA" id="ARBA00018111"/>
    </source>
</evidence>
<evidence type="ECO:0000256" key="4">
    <source>
        <dbReference type="ARBA" id="ARBA00022490"/>
    </source>
</evidence>
<comment type="function">
    <text evidence="5">Modulates RecA activity.</text>
</comment>
<comment type="similarity">
    <text evidence="2 5">Belongs to the RecX family.</text>
</comment>
<evidence type="ECO:0000259" key="6">
    <source>
        <dbReference type="Pfam" id="PF02631"/>
    </source>
</evidence>
<feature type="domain" description="RecX second three-helical" evidence="6">
    <location>
        <begin position="69"/>
        <end position="110"/>
    </location>
</feature>
<dbReference type="InterPro" id="IPR053926">
    <property type="entry name" value="RecX_HTH_1st"/>
</dbReference>
<proteinExistence type="inferred from homology"/>
<evidence type="ECO:0000256" key="2">
    <source>
        <dbReference type="ARBA" id="ARBA00009695"/>
    </source>
</evidence>
<dbReference type="HAMAP" id="MF_01114">
    <property type="entry name" value="RecX"/>
    <property type="match status" value="1"/>
</dbReference>
<dbReference type="RefSeq" id="WP_414651777.1">
    <property type="nucleotide sequence ID" value="NZ_BAAAVS010000024.1"/>
</dbReference>
<dbReference type="InterPro" id="IPR053924">
    <property type="entry name" value="RecX_HTH_2nd"/>
</dbReference>
<dbReference type="InterPro" id="IPR003783">
    <property type="entry name" value="Regulatory_RecX"/>
</dbReference>
<dbReference type="Proteomes" id="UP001501035">
    <property type="component" value="Unassembled WGS sequence"/>
</dbReference>
<organism evidence="8 9">
    <name type="scientific">Gordonia defluvii</name>
    <dbReference type="NCBI Taxonomy" id="283718"/>
    <lineage>
        <taxon>Bacteria</taxon>
        <taxon>Bacillati</taxon>
        <taxon>Actinomycetota</taxon>
        <taxon>Actinomycetes</taxon>
        <taxon>Mycobacteriales</taxon>
        <taxon>Gordoniaceae</taxon>
        <taxon>Gordonia</taxon>
    </lineage>
</organism>
<protein>
    <recommendedName>
        <fullName evidence="3 5">Regulatory protein RecX</fullName>
    </recommendedName>
</protein>
<dbReference type="Gene3D" id="1.10.10.10">
    <property type="entry name" value="Winged helix-like DNA-binding domain superfamily/Winged helix DNA-binding domain"/>
    <property type="match status" value="2"/>
</dbReference>
<reference evidence="9" key="1">
    <citation type="journal article" date="2019" name="Int. J. Syst. Evol. Microbiol.">
        <title>The Global Catalogue of Microorganisms (GCM) 10K type strain sequencing project: providing services to taxonomists for standard genome sequencing and annotation.</title>
        <authorList>
            <consortium name="The Broad Institute Genomics Platform"/>
            <consortium name="The Broad Institute Genome Sequencing Center for Infectious Disease"/>
            <person name="Wu L."/>
            <person name="Ma J."/>
        </authorList>
    </citation>
    <scope>NUCLEOTIDE SEQUENCE [LARGE SCALE GENOMIC DNA]</scope>
    <source>
        <strain evidence="9">JCM 14234</strain>
    </source>
</reference>
<accession>A0ABP6LEF7</accession>
<keyword evidence="4 5" id="KW-0963">Cytoplasm</keyword>
<sequence length="179" mass="20201">MSESRDGDAGLIEEAVRKPKAAAWDAALRLLGVRARGRTEMRDRLIRRGFSADEVEAVMVRLDKHNLLDDEAFAREWVHSRGEYSRRGSVGLRHELRTKGVDESVVTAALAEIDPEDEYRRASELVARKLSSLSADLAERAVRDALTRRLTGMLMRRGFPQGLVVDVVRDLLRKHAEQV</sequence>
<evidence type="ECO:0000259" key="7">
    <source>
        <dbReference type="Pfam" id="PF21982"/>
    </source>
</evidence>
<evidence type="ECO:0000313" key="8">
    <source>
        <dbReference type="EMBL" id="GAA3038884.1"/>
    </source>
</evidence>
<comment type="subcellular location">
    <subcellularLocation>
        <location evidence="1 5">Cytoplasm</location>
    </subcellularLocation>
</comment>
<evidence type="ECO:0000256" key="5">
    <source>
        <dbReference type="HAMAP-Rule" id="MF_01114"/>
    </source>
</evidence>
<name>A0ABP6LEF7_9ACTN</name>
<dbReference type="Pfam" id="PF21982">
    <property type="entry name" value="RecX_HTH1"/>
    <property type="match status" value="1"/>
</dbReference>
<feature type="domain" description="RecX first three-helical" evidence="7">
    <location>
        <begin position="23"/>
        <end position="62"/>
    </location>
</feature>